<keyword evidence="2" id="KW-1185">Reference proteome</keyword>
<proteinExistence type="predicted"/>
<accession>A0A498KD59</accession>
<dbReference type="EMBL" id="RDQH01000329">
    <property type="protein sequence ID" value="RXI03422.1"/>
    <property type="molecule type" value="Genomic_DNA"/>
</dbReference>
<comment type="caution">
    <text evidence="1">The sequence shown here is derived from an EMBL/GenBank/DDBJ whole genome shotgun (WGS) entry which is preliminary data.</text>
</comment>
<name>A0A498KD59_MALDO</name>
<evidence type="ECO:0000313" key="2">
    <source>
        <dbReference type="Proteomes" id="UP000290289"/>
    </source>
</evidence>
<reference evidence="1 2" key="1">
    <citation type="submission" date="2018-10" db="EMBL/GenBank/DDBJ databases">
        <title>A high-quality apple genome assembly.</title>
        <authorList>
            <person name="Hu J."/>
        </authorList>
    </citation>
    <scope>NUCLEOTIDE SEQUENCE [LARGE SCALE GENOMIC DNA]</scope>
    <source>
        <strain evidence="2">cv. HFTH1</strain>
        <tissue evidence="1">Young leaf</tissue>
    </source>
</reference>
<sequence length="76" mass="8852">MPGLPVVFVVECFGFQPSSHGDVLGTGIGRKKLGDLSIILDFEFFFLFTRDTDWLDQRRKELKSLSFQNFRLYYIV</sequence>
<protein>
    <submittedName>
        <fullName evidence="1">Uncharacterized protein</fullName>
    </submittedName>
</protein>
<gene>
    <name evidence="1" type="ORF">DVH24_004074</name>
</gene>
<organism evidence="1 2">
    <name type="scientific">Malus domestica</name>
    <name type="common">Apple</name>
    <name type="synonym">Pyrus malus</name>
    <dbReference type="NCBI Taxonomy" id="3750"/>
    <lineage>
        <taxon>Eukaryota</taxon>
        <taxon>Viridiplantae</taxon>
        <taxon>Streptophyta</taxon>
        <taxon>Embryophyta</taxon>
        <taxon>Tracheophyta</taxon>
        <taxon>Spermatophyta</taxon>
        <taxon>Magnoliopsida</taxon>
        <taxon>eudicotyledons</taxon>
        <taxon>Gunneridae</taxon>
        <taxon>Pentapetalae</taxon>
        <taxon>rosids</taxon>
        <taxon>fabids</taxon>
        <taxon>Rosales</taxon>
        <taxon>Rosaceae</taxon>
        <taxon>Amygdaloideae</taxon>
        <taxon>Maleae</taxon>
        <taxon>Malus</taxon>
    </lineage>
</organism>
<dbReference type="AlphaFoldDB" id="A0A498KD59"/>
<evidence type="ECO:0000313" key="1">
    <source>
        <dbReference type="EMBL" id="RXI03422.1"/>
    </source>
</evidence>
<dbReference type="Proteomes" id="UP000290289">
    <property type="component" value="Chromosome 3"/>
</dbReference>